<dbReference type="GO" id="GO:0005634">
    <property type="term" value="C:nucleus"/>
    <property type="evidence" value="ECO:0007669"/>
    <property type="project" value="UniProtKB-SubCell"/>
</dbReference>
<dbReference type="InParanoid" id="B9N296"/>
<organism evidence="10 11">
    <name type="scientific">Populus trichocarpa</name>
    <name type="common">Western balsam poplar</name>
    <name type="synonym">Populus balsamifera subsp. trichocarpa</name>
    <dbReference type="NCBI Taxonomy" id="3694"/>
    <lineage>
        <taxon>Eukaryota</taxon>
        <taxon>Viridiplantae</taxon>
        <taxon>Streptophyta</taxon>
        <taxon>Embryophyta</taxon>
        <taxon>Tracheophyta</taxon>
        <taxon>Spermatophyta</taxon>
        <taxon>Magnoliopsida</taxon>
        <taxon>eudicotyledons</taxon>
        <taxon>Gunneridae</taxon>
        <taxon>Pentapetalae</taxon>
        <taxon>rosids</taxon>
        <taxon>fabids</taxon>
        <taxon>Malpighiales</taxon>
        <taxon>Salicaceae</taxon>
        <taxon>Saliceae</taxon>
        <taxon>Populus</taxon>
    </lineage>
</organism>
<dbReference type="GO" id="GO:0042254">
    <property type="term" value="P:ribosome biogenesis"/>
    <property type="evidence" value="ECO:0000318"/>
    <property type="project" value="GO_Central"/>
</dbReference>
<protein>
    <recommendedName>
        <fullName evidence="3">H/ACA ribonucleoprotein complex non-core subunit NAF1</fullName>
    </recommendedName>
</protein>
<keyword evidence="7" id="KW-0694">RNA-binding</keyword>
<evidence type="ECO:0000256" key="5">
    <source>
        <dbReference type="ARBA" id="ARBA00022552"/>
    </source>
</evidence>
<dbReference type="eggNOG" id="KOG2236">
    <property type="taxonomic scope" value="Eukaryota"/>
</dbReference>
<comment type="similarity">
    <text evidence="2">Belongs to the NAF1 family.</text>
</comment>
<feature type="compositionally biased region" description="Acidic residues" evidence="9">
    <location>
        <begin position="179"/>
        <end position="196"/>
    </location>
</feature>
<dbReference type="Gramene" id="Potri.019G104400.1.v4.1">
    <property type="protein sequence ID" value="Potri.019G104400.1.v4.1"/>
    <property type="gene ID" value="Potri.019G104400.v4.1"/>
</dbReference>
<gene>
    <name evidence="10" type="ORF">POPTR_019G104400</name>
</gene>
<dbReference type="GO" id="GO:0005732">
    <property type="term" value="C:sno(s)RNA-containing ribonucleoprotein complex"/>
    <property type="evidence" value="ECO:0000318"/>
    <property type="project" value="GO_Central"/>
</dbReference>
<evidence type="ECO:0000313" key="10">
    <source>
        <dbReference type="EMBL" id="PNS91447.1"/>
    </source>
</evidence>
<dbReference type="EMBL" id="CM009308">
    <property type="protein sequence ID" value="PNS91447.1"/>
    <property type="molecule type" value="Genomic_DNA"/>
</dbReference>
<dbReference type="OrthoDB" id="21550at2759"/>
<feature type="compositionally biased region" description="Gly residues" evidence="9">
    <location>
        <begin position="670"/>
        <end position="685"/>
    </location>
</feature>
<keyword evidence="5" id="KW-0698">rRNA processing</keyword>
<feature type="region of interest" description="Disordered" evidence="9">
    <location>
        <begin position="453"/>
        <end position="477"/>
    </location>
</feature>
<dbReference type="InterPro" id="IPR040309">
    <property type="entry name" value="Naf1"/>
</dbReference>
<keyword evidence="4" id="KW-0690">Ribosome biogenesis</keyword>
<evidence type="ECO:0000256" key="7">
    <source>
        <dbReference type="ARBA" id="ARBA00022884"/>
    </source>
</evidence>
<feature type="compositionally biased region" description="Acidic residues" evidence="9">
    <location>
        <begin position="203"/>
        <end position="215"/>
    </location>
</feature>
<dbReference type="GO" id="GO:0000493">
    <property type="term" value="P:box H/ACA snoRNP assembly"/>
    <property type="evidence" value="ECO:0000318"/>
    <property type="project" value="GO_Central"/>
</dbReference>
<proteinExistence type="inferred from homology"/>
<accession>B9N296</accession>
<feature type="region of interest" description="Disordered" evidence="9">
    <location>
        <begin position="156"/>
        <end position="228"/>
    </location>
</feature>
<evidence type="ECO:0000256" key="1">
    <source>
        <dbReference type="ARBA" id="ARBA00004123"/>
    </source>
</evidence>
<dbReference type="Pfam" id="PF04410">
    <property type="entry name" value="Gar1"/>
    <property type="match status" value="1"/>
</dbReference>
<feature type="compositionally biased region" description="Polar residues" evidence="9">
    <location>
        <begin position="651"/>
        <end position="662"/>
    </location>
</feature>
<dbReference type="HOGENOM" id="CLU_026062_0_0_1"/>
<dbReference type="InterPro" id="IPR038664">
    <property type="entry name" value="Gar1/Naf1_Cbf5-bd_sf"/>
</dbReference>
<evidence type="ECO:0000313" key="11">
    <source>
        <dbReference type="Proteomes" id="UP000006729"/>
    </source>
</evidence>
<dbReference type="SUPFAM" id="SSF50447">
    <property type="entry name" value="Translation proteins"/>
    <property type="match status" value="1"/>
</dbReference>
<keyword evidence="11" id="KW-1185">Reference proteome</keyword>
<dbReference type="Proteomes" id="UP000006729">
    <property type="component" value="Chromosome 19"/>
</dbReference>
<feature type="region of interest" description="Disordered" evidence="9">
    <location>
        <begin position="648"/>
        <end position="685"/>
    </location>
</feature>
<keyword evidence="8" id="KW-0539">Nucleus</keyword>
<keyword evidence="6" id="KW-0597">Phosphoprotein</keyword>
<dbReference type="GO" id="GO:0001522">
    <property type="term" value="P:pseudouridine synthesis"/>
    <property type="evidence" value="ECO:0007669"/>
    <property type="project" value="InterPro"/>
</dbReference>
<reference evidence="10 11" key="1">
    <citation type="journal article" date="2006" name="Science">
        <title>The genome of black cottonwood, Populus trichocarpa (Torr. &amp; Gray).</title>
        <authorList>
            <person name="Tuskan G.A."/>
            <person name="Difazio S."/>
            <person name="Jansson S."/>
            <person name="Bohlmann J."/>
            <person name="Grigoriev I."/>
            <person name="Hellsten U."/>
            <person name="Putnam N."/>
            <person name="Ralph S."/>
            <person name="Rombauts S."/>
            <person name="Salamov A."/>
            <person name="Schein J."/>
            <person name="Sterck L."/>
            <person name="Aerts A."/>
            <person name="Bhalerao R.R."/>
            <person name="Bhalerao R.P."/>
            <person name="Blaudez D."/>
            <person name="Boerjan W."/>
            <person name="Brun A."/>
            <person name="Brunner A."/>
            <person name="Busov V."/>
            <person name="Campbell M."/>
            <person name="Carlson J."/>
            <person name="Chalot M."/>
            <person name="Chapman J."/>
            <person name="Chen G.L."/>
            <person name="Cooper D."/>
            <person name="Coutinho P.M."/>
            <person name="Couturier J."/>
            <person name="Covert S."/>
            <person name="Cronk Q."/>
            <person name="Cunningham R."/>
            <person name="Davis J."/>
            <person name="Degroeve S."/>
            <person name="Dejardin A."/>
            <person name="Depamphilis C."/>
            <person name="Detter J."/>
            <person name="Dirks B."/>
            <person name="Dubchak I."/>
            <person name="Duplessis S."/>
            <person name="Ehlting J."/>
            <person name="Ellis B."/>
            <person name="Gendler K."/>
            <person name="Goodstein D."/>
            <person name="Gribskov M."/>
            <person name="Grimwood J."/>
            <person name="Groover A."/>
            <person name="Gunter L."/>
            <person name="Hamberger B."/>
            <person name="Heinze B."/>
            <person name="Helariutta Y."/>
            <person name="Henrissat B."/>
            <person name="Holligan D."/>
            <person name="Holt R."/>
            <person name="Huang W."/>
            <person name="Islam-Faridi N."/>
            <person name="Jones S."/>
            <person name="Jones-Rhoades M."/>
            <person name="Jorgensen R."/>
            <person name="Joshi C."/>
            <person name="Kangasjarvi J."/>
            <person name="Karlsson J."/>
            <person name="Kelleher C."/>
            <person name="Kirkpatrick R."/>
            <person name="Kirst M."/>
            <person name="Kohler A."/>
            <person name="Kalluri U."/>
            <person name="Larimer F."/>
            <person name="Leebens-Mack J."/>
            <person name="Leple J.C."/>
            <person name="Locascio P."/>
            <person name="Lou Y."/>
            <person name="Lucas S."/>
            <person name="Martin F."/>
            <person name="Montanini B."/>
            <person name="Napoli C."/>
            <person name="Nelson D.R."/>
            <person name="Nelson C."/>
            <person name="Nieminen K."/>
            <person name="Nilsson O."/>
            <person name="Pereda V."/>
            <person name="Peter G."/>
            <person name="Philippe R."/>
            <person name="Pilate G."/>
            <person name="Poliakov A."/>
            <person name="Razumovskaya J."/>
            <person name="Richardson P."/>
            <person name="Rinaldi C."/>
            <person name="Ritland K."/>
            <person name="Rouze P."/>
            <person name="Ryaboy D."/>
            <person name="Schmutz J."/>
            <person name="Schrader J."/>
            <person name="Segerman B."/>
            <person name="Shin H."/>
            <person name="Siddiqui A."/>
            <person name="Sterky F."/>
            <person name="Terry A."/>
            <person name="Tsai C.J."/>
            <person name="Uberbacher E."/>
            <person name="Unneberg P."/>
            <person name="Vahala J."/>
            <person name="Wall K."/>
            <person name="Wessler S."/>
            <person name="Yang G."/>
            <person name="Yin T."/>
            <person name="Douglas C."/>
            <person name="Marra M."/>
            <person name="Sandberg G."/>
            <person name="Van de Peer Y."/>
            <person name="Rokhsar D."/>
        </authorList>
    </citation>
    <scope>NUCLEOTIDE SEQUENCE [LARGE SCALE GENOMIC DNA]</scope>
    <source>
        <strain evidence="11">cv. Nisqually</strain>
    </source>
</reference>
<feature type="compositionally biased region" description="Basic and acidic residues" evidence="9">
    <location>
        <begin position="216"/>
        <end position="228"/>
    </location>
</feature>
<dbReference type="KEGG" id="pop:18108595"/>
<evidence type="ECO:0000256" key="4">
    <source>
        <dbReference type="ARBA" id="ARBA00022517"/>
    </source>
</evidence>
<dbReference type="PANTHER" id="PTHR31633">
    <property type="entry name" value="H/ACA RIBONUCLEOPROTEIN COMPLEX NON-CORE SUBUNIT NAF1"/>
    <property type="match status" value="1"/>
</dbReference>
<evidence type="ECO:0000256" key="9">
    <source>
        <dbReference type="SAM" id="MobiDB-lite"/>
    </source>
</evidence>
<dbReference type="STRING" id="3694.B9N296"/>
<dbReference type="GO" id="GO:0003723">
    <property type="term" value="F:RNA binding"/>
    <property type="evidence" value="ECO:0000318"/>
    <property type="project" value="GO_Central"/>
</dbReference>
<dbReference type="GO" id="GO:0006364">
    <property type="term" value="P:rRNA processing"/>
    <property type="evidence" value="ECO:0007669"/>
    <property type="project" value="UniProtKB-KW"/>
</dbReference>
<dbReference type="AlphaFoldDB" id="B9N296"/>
<dbReference type="InterPro" id="IPR009000">
    <property type="entry name" value="Transl_B-barrel_sf"/>
</dbReference>
<dbReference type="Gene3D" id="2.40.10.230">
    <property type="entry name" value="Probable tRNA pseudouridine synthase domain"/>
    <property type="match status" value="1"/>
</dbReference>
<dbReference type="OMA" id="WFPQNTQ"/>
<comment type="subcellular location">
    <subcellularLocation>
        <location evidence="1">Nucleus</location>
    </subcellularLocation>
</comment>
<dbReference type="SMR" id="B9N296"/>
<evidence type="ECO:0000256" key="8">
    <source>
        <dbReference type="ARBA" id="ARBA00023242"/>
    </source>
</evidence>
<evidence type="ECO:0000256" key="6">
    <source>
        <dbReference type="ARBA" id="ARBA00022553"/>
    </source>
</evidence>
<name>B9N296_POPTR</name>
<dbReference type="InterPro" id="IPR007504">
    <property type="entry name" value="H/ACA_rnp_Gar1/Naf1"/>
</dbReference>
<dbReference type="FunFam" id="2.40.10.230:FF:000002">
    <property type="entry name" value="H/ACA ribonucleoprotein complex non-core subunit NAF1"/>
    <property type="match status" value="1"/>
</dbReference>
<evidence type="ECO:0000256" key="3">
    <source>
        <dbReference type="ARBA" id="ARBA00021438"/>
    </source>
</evidence>
<evidence type="ECO:0000256" key="2">
    <source>
        <dbReference type="ARBA" id="ARBA00009801"/>
    </source>
</evidence>
<dbReference type="PANTHER" id="PTHR31633:SF1">
    <property type="entry name" value="H_ACA RIBONUCLEOPROTEIN COMPLEX NON-CORE SUBUNIT NAF1"/>
    <property type="match status" value="1"/>
</dbReference>
<sequence>MVGFVFEPSTTEEENNQISKARNFKDPIQPFDQKLTNFADYFLDFDSIEEFFGDPERVSLDFEKRMEVEDKQFVVKDLTVDGSDLVFEEKKGIVDGSDLEGLMKVKGERVELERGGSLECSIEEEMGRVSLVAVSSLVVADGGGKVVGEEAEIDNGGLINVSGSDIGNGSGVNGKVVNDEDERESESSESESESESSESSSSSDDDGEEDSEEEKQEEREVREVVNKELDDLGDMEEGEIRDVNGEEMVGRDDTDVEVFEEEDGDKMVEWSDFDEDEDAVNEGDPIRSKNELKFLPPVPPVVASLEPHHQMQAVGAVLSAIGSQVIVEGVEKHNPLNEGSILWITEKRSPLGLVDEIFGPVKNPYYVVRYNSESEVPGGIHNGTVISFVPEFANHVLNDKNLYKKGYDASGEFDEELTKEAEFSDDDEEAEYKRMLKMSKRGIDCEMVGKKKNNRRKVKNRGGGWKNNKPSGEQIPTGVDQLSPDQNLFNESSVGTAFAPVPQTTGVFTPNGGWVNEAPSHQPETLAIPGGFPANNMPWAARSQLQHPYQIPRAIGMPIQQQFNPCKGPLPNAFFPGGHPNFFAGPTYPPPWPAVGGQNYFNQAAFGTGFQVQPNPQAMNTIEQGMMSRGLPLEQNCSFQSPAIPPGNIKAPQQFNTGASSSHGRKPYRRGGGCFSGGRGRQPSN</sequence>